<dbReference type="Gene3D" id="3.30.420.40">
    <property type="match status" value="3"/>
</dbReference>
<dbReference type="PANTHER" id="PTHR11937">
    <property type="entry name" value="ACTIN"/>
    <property type="match status" value="1"/>
</dbReference>
<dbReference type="eggNOG" id="KOG0676">
    <property type="taxonomic scope" value="Eukaryota"/>
</dbReference>
<dbReference type="InterPro" id="IPR043129">
    <property type="entry name" value="ATPase_NBD"/>
</dbReference>
<protein>
    <recommendedName>
        <fullName evidence="4">Actin-like ATPase domain-containing protein</fullName>
    </recommendedName>
</protein>
<dbReference type="Proteomes" id="UP000009131">
    <property type="component" value="Unassembled WGS sequence"/>
</dbReference>
<dbReference type="OrthoDB" id="74201at2759"/>
<dbReference type="InterPro" id="IPR004000">
    <property type="entry name" value="Actin"/>
</dbReference>
<organism evidence="2 3">
    <name type="scientific">Mixia osmundae (strain CBS 9802 / IAM 14324 / JCM 22182 / KY 12970)</name>
    <dbReference type="NCBI Taxonomy" id="764103"/>
    <lineage>
        <taxon>Eukaryota</taxon>
        <taxon>Fungi</taxon>
        <taxon>Dikarya</taxon>
        <taxon>Basidiomycota</taxon>
        <taxon>Pucciniomycotina</taxon>
        <taxon>Mixiomycetes</taxon>
        <taxon>Mixiales</taxon>
        <taxon>Mixiaceae</taxon>
        <taxon>Mixia</taxon>
    </lineage>
</organism>
<dbReference type="STRING" id="764103.G7DUD4"/>
<dbReference type="Pfam" id="PF00022">
    <property type="entry name" value="Actin"/>
    <property type="match status" value="1"/>
</dbReference>
<dbReference type="InParanoid" id="G7DUD4"/>
<dbReference type="Gene3D" id="3.90.640.10">
    <property type="entry name" value="Actin, Chain A, domain 4"/>
    <property type="match status" value="1"/>
</dbReference>
<evidence type="ECO:0000313" key="3">
    <source>
        <dbReference type="Proteomes" id="UP000009131"/>
    </source>
</evidence>
<sequence length="488" mass="51922">MSVRGKEDLYLILDISPSHISAGLGLGDVLQRPRHTIKLLAGLPTDLPSWTWQDLLVGQALDDAMSSDSTLTLIRPFEHILEPDSAPRQTAGMTAEQASLTALEAILQHLMFGLLSMPARPLGYHLIVLPPAGLPYSYSEGITRLVFERLYLPALAIYERPLAQLYALGYTSGLAVDIDATGTEINVVLDNQVQPQARVRCPIGSDDCDRYLADLLLRADPQLPALLAPDGEVSPGGIQAALLAIVSSLKDQDAIKFASELLDLNHVAPGMSEAVQSAAVTEGTEEGEFDIARLVAQGKVDALVRGKTSGEATPSTEDVVSVPHPLRPDGPEISIGPIRHRYAEPLFDPSLIINDGPSASTGQSLSLQEAAALSVSSLEAPMRPSAWDIVCVTGPPSRIPGVASAVIKAASQYLIDPESGSDTQARVARLGKIPDYFSEMKDHPDLAAYLGGAILAKITFSANVGAYLSKQDYNLKGPAIVKLLDPVN</sequence>
<evidence type="ECO:0000313" key="2">
    <source>
        <dbReference type="EMBL" id="GAA94194.1"/>
    </source>
</evidence>
<comment type="caution">
    <text evidence="2">The sequence shown here is derived from an EMBL/GenBank/DDBJ whole genome shotgun (WGS) entry which is preliminary data.</text>
</comment>
<evidence type="ECO:0008006" key="4">
    <source>
        <dbReference type="Google" id="ProtNLM"/>
    </source>
</evidence>
<reference evidence="2 3" key="1">
    <citation type="journal article" date="2011" name="J. Gen. Appl. Microbiol.">
        <title>Draft genome sequencing of the enigmatic basidiomycete Mixia osmundae.</title>
        <authorList>
            <person name="Nishida H."/>
            <person name="Nagatsuka Y."/>
            <person name="Sugiyama J."/>
        </authorList>
    </citation>
    <scope>NUCLEOTIDE SEQUENCE [LARGE SCALE GENOMIC DNA]</scope>
    <source>
        <strain evidence="3">CBS 9802 / IAM 14324 / JCM 22182 / KY 12970</strain>
    </source>
</reference>
<evidence type="ECO:0000256" key="1">
    <source>
        <dbReference type="RuleBase" id="RU000487"/>
    </source>
</evidence>
<proteinExistence type="inferred from homology"/>
<accession>G7DUD4</accession>
<dbReference type="AlphaFoldDB" id="G7DUD4"/>
<reference evidence="2 3" key="2">
    <citation type="journal article" date="2012" name="Open Biol.">
        <title>Characteristics of nucleosomes and linker DNA regions on the genome of the basidiomycete Mixia osmundae revealed by mono- and dinucleosome mapping.</title>
        <authorList>
            <person name="Nishida H."/>
            <person name="Kondo S."/>
            <person name="Matsumoto T."/>
            <person name="Suzuki Y."/>
            <person name="Yoshikawa H."/>
            <person name="Taylor T.D."/>
            <person name="Sugiyama J."/>
        </authorList>
    </citation>
    <scope>NUCLEOTIDE SEQUENCE [LARGE SCALE GENOMIC DNA]</scope>
    <source>
        <strain evidence="3">CBS 9802 / IAM 14324 / JCM 22182 / KY 12970</strain>
    </source>
</reference>
<gene>
    <name evidence="2" type="primary">Mo00842</name>
    <name evidence="2" type="ORF">E5Q_00842</name>
</gene>
<dbReference type="FunCoup" id="G7DUD4">
    <property type="interactions" value="11"/>
</dbReference>
<dbReference type="EMBL" id="BABT02000028">
    <property type="protein sequence ID" value="GAA94194.1"/>
    <property type="molecule type" value="Genomic_DNA"/>
</dbReference>
<keyword evidence="3" id="KW-1185">Reference proteome</keyword>
<dbReference type="SUPFAM" id="SSF53067">
    <property type="entry name" value="Actin-like ATPase domain"/>
    <property type="match status" value="2"/>
</dbReference>
<name>G7DUD4_MIXOS</name>
<comment type="similarity">
    <text evidence="1">Belongs to the actin family.</text>
</comment>
<dbReference type="CDD" id="cd10208">
    <property type="entry name" value="ASKHA_NBD_ScArp9-like"/>
    <property type="match status" value="1"/>
</dbReference>
<dbReference type="HOGENOM" id="CLU_030206_0_0_1"/>
<dbReference type="SMART" id="SM00268">
    <property type="entry name" value="ACTIN"/>
    <property type="match status" value="1"/>
</dbReference>